<dbReference type="PANTHER" id="PTHR18964:SF149">
    <property type="entry name" value="BIFUNCTIONAL UDP-N-ACETYLGLUCOSAMINE 2-EPIMERASE_N-ACETYLMANNOSAMINE KINASE"/>
    <property type="match status" value="1"/>
</dbReference>
<evidence type="ECO:0000256" key="1">
    <source>
        <dbReference type="ARBA" id="ARBA00006479"/>
    </source>
</evidence>
<organism evidence="2 3">
    <name type="scientific">Candidatus Yanofskybacteria bacterium RIFCSPHIGHO2_01_FULL_39_8b</name>
    <dbReference type="NCBI Taxonomy" id="1802659"/>
    <lineage>
        <taxon>Bacteria</taxon>
        <taxon>Candidatus Yanofskyibacteriota</taxon>
    </lineage>
</organism>
<gene>
    <name evidence="2" type="ORF">A2817_02810</name>
</gene>
<accession>A0A1F8EAR6</accession>
<evidence type="ECO:0000313" key="2">
    <source>
        <dbReference type="EMBL" id="OGM97966.1"/>
    </source>
</evidence>
<proteinExistence type="inferred from homology"/>
<sequence length="338" mass="37322">MSKRTIIAIDIGASKIRFYAGNEIKEFTDYLDIPPVNLVGLEFDNQKLLDILTDNIQKIKEKIEKGGDTVEAISIGAPGPLDSFRGIIEETPNLKGIKNWQIADELKNKLNLPVFLINDADAAGLGEWWLGAAKNYSLVFYLTLSTGIGSASLVNGVLQRGMGKAPEWGHTLLTGWHSSLITTKNDDRLCGCGNWNCAETYLGTKGLAKTYADIFEIRLSDMNENQRNSVSPKMRKGIAAGDPHWIRVQEKYTEYLAVLLRNIILVHQPEIIVLGGGIACGNKPLLIATEKILNQIMNPDKDKMAVMKQGLNLCLAKFENPVNLGAAKYAFYLLDKKS</sequence>
<dbReference type="Proteomes" id="UP000177594">
    <property type="component" value="Unassembled WGS sequence"/>
</dbReference>
<comment type="caution">
    <text evidence="2">The sequence shown here is derived from an EMBL/GenBank/DDBJ whole genome shotgun (WGS) entry which is preliminary data.</text>
</comment>
<evidence type="ECO:0000313" key="3">
    <source>
        <dbReference type="Proteomes" id="UP000177594"/>
    </source>
</evidence>
<dbReference type="Gene3D" id="3.30.420.40">
    <property type="match status" value="2"/>
</dbReference>
<dbReference type="SUPFAM" id="SSF53067">
    <property type="entry name" value="Actin-like ATPase domain"/>
    <property type="match status" value="1"/>
</dbReference>
<name>A0A1F8EAR6_9BACT</name>
<comment type="similarity">
    <text evidence="1">Belongs to the ROK (NagC/XylR) family.</text>
</comment>
<dbReference type="EMBL" id="MGIZ01000044">
    <property type="protein sequence ID" value="OGM97966.1"/>
    <property type="molecule type" value="Genomic_DNA"/>
</dbReference>
<protein>
    <recommendedName>
        <fullName evidence="4">ROK family protein</fullName>
    </recommendedName>
</protein>
<dbReference type="InterPro" id="IPR043129">
    <property type="entry name" value="ATPase_NBD"/>
</dbReference>
<dbReference type="Pfam" id="PF00480">
    <property type="entry name" value="ROK"/>
    <property type="match status" value="1"/>
</dbReference>
<reference evidence="2 3" key="1">
    <citation type="journal article" date="2016" name="Nat. Commun.">
        <title>Thousands of microbial genomes shed light on interconnected biogeochemical processes in an aquifer system.</title>
        <authorList>
            <person name="Anantharaman K."/>
            <person name="Brown C.T."/>
            <person name="Hug L.A."/>
            <person name="Sharon I."/>
            <person name="Castelle C.J."/>
            <person name="Probst A.J."/>
            <person name="Thomas B.C."/>
            <person name="Singh A."/>
            <person name="Wilkins M.J."/>
            <person name="Karaoz U."/>
            <person name="Brodie E.L."/>
            <person name="Williams K.H."/>
            <person name="Hubbard S.S."/>
            <person name="Banfield J.F."/>
        </authorList>
    </citation>
    <scope>NUCLEOTIDE SEQUENCE [LARGE SCALE GENOMIC DNA]</scope>
</reference>
<dbReference type="AlphaFoldDB" id="A0A1F8EAR6"/>
<evidence type="ECO:0008006" key="4">
    <source>
        <dbReference type="Google" id="ProtNLM"/>
    </source>
</evidence>
<dbReference type="InterPro" id="IPR000600">
    <property type="entry name" value="ROK"/>
</dbReference>
<dbReference type="PANTHER" id="PTHR18964">
    <property type="entry name" value="ROK (REPRESSOR, ORF, KINASE) FAMILY"/>
    <property type="match status" value="1"/>
</dbReference>